<evidence type="ECO:0008006" key="3">
    <source>
        <dbReference type="Google" id="ProtNLM"/>
    </source>
</evidence>
<accession>A0A9X1DDF6</accession>
<name>A0A9X1DDF6_9SPHN</name>
<proteinExistence type="predicted"/>
<dbReference type="Proteomes" id="UP001138757">
    <property type="component" value="Unassembled WGS sequence"/>
</dbReference>
<comment type="caution">
    <text evidence="1">The sequence shown here is derived from an EMBL/GenBank/DDBJ whole genome shotgun (WGS) entry which is preliminary data.</text>
</comment>
<organism evidence="1 2">
    <name type="scientific">Sphingobium nicotianae</name>
    <dbReference type="NCBI Taxonomy" id="2782607"/>
    <lineage>
        <taxon>Bacteria</taxon>
        <taxon>Pseudomonadati</taxon>
        <taxon>Pseudomonadota</taxon>
        <taxon>Alphaproteobacteria</taxon>
        <taxon>Sphingomonadales</taxon>
        <taxon>Sphingomonadaceae</taxon>
        <taxon>Sphingobium</taxon>
    </lineage>
</organism>
<evidence type="ECO:0000313" key="2">
    <source>
        <dbReference type="Proteomes" id="UP001138757"/>
    </source>
</evidence>
<gene>
    <name evidence="1" type="ORF">KK488_13785</name>
</gene>
<protein>
    <recommendedName>
        <fullName evidence="3">Phasin family protein</fullName>
    </recommendedName>
</protein>
<reference evidence="1" key="1">
    <citation type="submission" date="2021-05" db="EMBL/GenBank/DDBJ databases">
        <title>Genome of Sphingobium sp. strain.</title>
        <authorList>
            <person name="Fan R."/>
        </authorList>
    </citation>
    <scope>NUCLEOTIDE SEQUENCE</scope>
    <source>
        <strain evidence="1">H33</strain>
    </source>
</reference>
<dbReference type="AlphaFoldDB" id="A0A9X1DDF6"/>
<dbReference type="EMBL" id="JAHGAW010000008">
    <property type="protein sequence ID" value="MBT2188021.1"/>
    <property type="molecule type" value="Genomic_DNA"/>
</dbReference>
<dbReference type="RefSeq" id="WP_214624261.1">
    <property type="nucleotide sequence ID" value="NZ_JAHGAW010000008.1"/>
</dbReference>
<keyword evidence="2" id="KW-1185">Reference proteome</keyword>
<evidence type="ECO:0000313" key="1">
    <source>
        <dbReference type="EMBL" id="MBT2188021.1"/>
    </source>
</evidence>
<sequence>MWELMRIGLEMQERMIEVHSKGLDMARGMMNAAETQADVGKAALDMGEALNQAAKVQNDMFDRWINFWGGRL</sequence>